<comment type="similarity">
    <text evidence="1">Belongs to the class-II aminoacyl-tRNA synthetase family. Type-1 seryl-tRNA synthetase subfamily.</text>
</comment>
<evidence type="ECO:0000256" key="1">
    <source>
        <dbReference type="ARBA" id="ARBA00010728"/>
    </source>
</evidence>
<dbReference type="EC" id="6.1.1.11" evidence="2"/>
<keyword evidence="3" id="KW-0436">Ligase</keyword>
<dbReference type="GO" id="GO:0005524">
    <property type="term" value="F:ATP binding"/>
    <property type="evidence" value="ECO:0007669"/>
    <property type="project" value="UniProtKB-KW"/>
</dbReference>
<dbReference type="GO" id="GO:0004828">
    <property type="term" value="F:serine-tRNA ligase activity"/>
    <property type="evidence" value="ECO:0007669"/>
    <property type="project" value="UniProtKB-EC"/>
</dbReference>
<dbReference type="Proteomes" id="UP000887574">
    <property type="component" value="Unplaced"/>
</dbReference>
<evidence type="ECO:0000313" key="10">
    <source>
        <dbReference type="WBParaSite" id="jg2139"/>
    </source>
</evidence>
<dbReference type="WBParaSite" id="jg2139">
    <property type="protein sequence ID" value="jg2139"/>
    <property type="gene ID" value="jg2139"/>
</dbReference>
<dbReference type="PROSITE" id="PS50862">
    <property type="entry name" value="AA_TRNA_LIGASE_II"/>
    <property type="match status" value="1"/>
</dbReference>
<evidence type="ECO:0000256" key="2">
    <source>
        <dbReference type="ARBA" id="ARBA00012840"/>
    </source>
</evidence>
<dbReference type="InterPro" id="IPR002314">
    <property type="entry name" value="aa-tRNA-synt_IIb"/>
</dbReference>
<sequence>MCVDMPPEDLNPSASRKYDVEAWMPGRKMWGEVSSASNCTDYQAKRLDIQYNSKTGETKYVHTCNGTALSSARTMIAVLETHQNPERRWFSAPDVLQERLPPRNKFLSRWARLHHLNTSSNKLSKFPVLLSVTTHTVNESFEDDDAAWEHANEEHNLVSSSEEERNAAIFLLNMSP</sequence>
<reference evidence="10" key="1">
    <citation type="submission" date="2022-11" db="UniProtKB">
        <authorList>
            <consortium name="WormBaseParasite"/>
        </authorList>
    </citation>
    <scope>IDENTIFICATION</scope>
</reference>
<keyword evidence="5" id="KW-0067">ATP-binding</keyword>
<dbReference type="Pfam" id="PF00587">
    <property type="entry name" value="tRNA-synt_2b"/>
    <property type="match status" value="1"/>
</dbReference>
<dbReference type="AlphaFoldDB" id="A0A915DLY5"/>
<name>A0A915DLY5_9BILA</name>
<evidence type="ECO:0000256" key="3">
    <source>
        <dbReference type="ARBA" id="ARBA00022598"/>
    </source>
</evidence>
<accession>A0A915DLY5</accession>
<dbReference type="InterPro" id="IPR006195">
    <property type="entry name" value="aa-tRNA-synth_II"/>
</dbReference>
<evidence type="ECO:0000256" key="6">
    <source>
        <dbReference type="ARBA" id="ARBA00023146"/>
    </source>
</evidence>
<evidence type="ECO:0000256" key="4">
    <source>
        <dbReference type="ARBA" id="ARBA00022741"/>
    </source>
</evidence>
<dbReference type="InterPro" id="IPR002317">
    <property type="entry name" value="Ser-tRNA-ligase_type_1"/>
</dbReference>
<dbReference type="PANTHER" id="PTHR11778">
    <property type="entry name" value="SERYL-TRNA SYNTHETASE"/>
    <property type="match status" value="1"/>
</dbReference>
<dbReference type="GO" id="GO:0006434">
    <property type="term" value="P:seryl-tRNA aminoacylation"/>
    <property type="evidence" value="ECO:0007669"/>
    <property type="project" value="InterPro"/>
</dbReference>
<evidence type="ECO:0000256" key="5">
    <source>
        <dbReference type="ARBA" id="ARBA00022840"/>
    </source>
</evidence>
<evidence type="ECO:0000256" key="7">
    <source>
        <dbReference type="ARBA" id="ARBA00031113"/>
    </source>
</evidence>
<organism evidence="9 10">
    <name type="scientific">Ditylenchus dipsaci</name>
    <dbReference type="NCBI Taxonomy" id="166011"/>
    <lineage>
        <taxon>Eukaryota</taxon>
        <taxon>Metazoa</taxon>
        <taxon>Ecdysozoa</taxon>
        <taxon>Nematoda</taxon>
        <taxon>Chromadorea</taxon>
        <taxon>Rhabditida</taxon>
        <taxon>Tylenchina</taxon>
        <taxon>Tylenchomorpha</taxon>
        <taxon>Sphaerularioidea</taxon>
        <taxon>Anguinidae</taxon>
        <taxon>Anguininae</taxon>
        <taxon>Ditylenchus</taxon>
    </lineage>
</organism>
<proteinExistence type="inferred from homology"/>
<keyword evidence="4" id="KW-0547">Nucleotide-binding</keyword>
<keyword evidence="6" id="KW-0030">Aminoacyl-tRNA synthetase</keyword>
<dbReference type="SUPFAM" id="SSF55681">
    <property type="entry name" value="Class II aaRS and biotin synthetases"/>
    <property type="match status" value="1"/>
</dbReference>
<dbReference type="InterPro" id="IPR045864">
    <property type="entry name" value="aa-tRNA-synth_II/BPL/LPL"/>
</dbReference>
<evidence type="ECO:0000259" key="8">
    <source>
        <dbReference type="PROSITE" id="PS50862"/>
    </source>
</evidence>
<dbReference type="Gene3D" id="3.30.930.10">
    <property type="entry name" value="Bira Bifunctional Protein, Domain 2"/>
    <property type="match status" value="1"/>
</dbReference>
<evidence type="ECO:0000313" key="9">
    <source>
        <dbReference type="Proteomes" id="UP000887574"/>
    </source>
</evidence>
<keyword evidence="9" id="KW-1185">Reference proteome</keyword>
<feature type="domain" description="Aminoacyl-transfer RNA synthetases class-II family profile" evidence="8">
    <location>
        <begin position="1"/>
        <end position="101"/>
    </location>
</feature>
<dbReference type="PRINTS" id="PR00981">
    <property type="entry name" value="TRNASYNTHSER"/>
</dbReference>
<protein>
    <recommendedName>
        <fullName evidence="2">serine--tRNA ligase</fullName>
        <ecNumber evidence="2">6.1.1.11</ecNumber>
    </recommendedName>
    <alternativeName>
        <fullName evidence="7">Seryl-tRNA synthetase</fullName>
    </alternativeName>
</protein>